<accession>A0A846YWG9</accession>
<protein>
    <submittedName>
        <fullName evidence="1">Uncharacterized protein</fullName>
    </submittedName>
</protein>
<gene>
    <name evidence="1" type="ORF">HGB48_02205</name>
</gene>
<proteinExistence type="predicted"/>
<reference evidence="1 2" key="1">
    <citation type="submission" date="2020-04" db="EMBL/GenBank/DDBJ databases">
        <title>MicrobeNet Type strains.</title>
        <authorList>
            <person name="Nicholson A.C."/>
        </authorList>
    </citation>
    <scope>NUCLEOTIDE SEQUENCE [LARGE SCALE GENOMIC DNA]</scope>
    <source>
        <strain evidence="1 2">ATCC BAA-277</strain>
    </source>
</reference>
<dbReference type="AlphaFoldDB" id="A0A846YWG9"/>
<keyword evidence="2" id="KW-1185">Reference proteome</keyword>
<evidence type="ECO:0000313" key="1">
    <source>
        <dbReference type="EMBL" id="NKZ02576.1"/>
    </source>
</evidence>
<dbReference type="Proteomes" id="UP000579250">
    <property type="component" value="Unassembled WGS sequence"/>
</dbReference>
<organism evidence="1 2">
    <name type="scientific">Actinomadura latina</name>
    <dbReference type="NCBI Taxonomy" id="163603"/>
    <lineage>
        <taxon>Bacteria</taxon>
        <taxon>Bacillati</taxon>
        <taxon>Actinomycetota</taxon>
        <taxon>Actinomycetes</taxon>
        <taxon>Streptosporangiales</taxon>
        <taxon>Thermomonosporaceae</taxon>
        <taxon>Actinomadura</taxon>
    </lineage>
</organism>
<comment type="caution">
    <text evidence="1">The sequence shown here is derived from an EMBL/GenBank/DDBJ whole genome shotgun (WGS) entry which is preliminary data.</text>
</comment>
<sequence>MDIWAVRIQLIMGRRVGGRPVGDPQIKGDEADAPTGFSPCFDLIHMTASGQ</sequence>
<evidence type="ECO:0000313" key="2">
    <source>
        <dbReference type="Proteomes" id="UP000579250"/>
    </source>
</evidence>
<dbReference type="EMBL" id="JAAXPI010000002">
    <property type="protein sequence ID" value="NKZ02576.1"/>
    <property type="molecule type" value="Genomic_DNA"/>
</dbReference>
<name>A0A846YWG9_9ACTN</name>
<dbReference type="RefSeq" id="WP_157438002.1">
    <property type="nucleotide sequence ID" value="NZ_JAAXPI010000002.1"/>
</dbReference>